<feature type="domain" description="Histidine kinase" evidence="3">
    <location>
        <begin position="995"/>
        <end position="1190"/>
    </location>
</feature>
<sequence>MGVPIRREGGPIGVLFVSSDRKAHFTTNDEYLLETLVGQFSAGFSWGRRLIGPMDEVEEAISRLFDLDRILDELCKEIKGKLGFDYVAVQLIRPVERTLETVWGTDGADWVGVKHSMNADEDLRDIQVDVARSHPRRIEVVHGWDRRFDRWIYHRFGHENYVRAWVPMVLVRGESGSIDEDWWQRCHWREGVPKPRPDGGWRFTLELEDIEDYPPRSYLLGTVEAGYTDPQRRITLDDARKLADLASEGALRVRKAQLPGVLETIAEGVRRILDANAASLHFAYNEDRKLFAYEVTAGKGRLRFYHHNDPGHHGLWQQAIREERPRFMPDESRGETDQDVEFLVPNLFRQGIRAIAAFPFMADEHQSVLYVYFETPHRFTEDELRWVESFVRRAERAVRDATRVLQSRDQARLLVNLHEIARSLITDPESPDLPRNIAGYVASILGADVVTIYEYFANERRFTKPTVVGRLLDKEKVQVSPSSKDAIQFRVIDNSRPVYAETVREEAIFHRTHPGDFIDRESIRSTIAYPLTMHSREMMGVMFINYRTRHQFTKDEKEILVPTLAASAAMAIQVARSHRRVKRDLERREGWEKASERVDKAIADGAADFQRVLEVILEEAMKITGATSGYFFRYRWQGILDLVAQKGLPEGGRDFSQTLETGIIGLAARTLIPQFVPDVMASEWKGIYHEIVPETRAEIAVPLVDEAGLWGVLNVESPESGAFDRDDLAVLERFARQAMISVHEKILQSNLERQARPLHFLNVIASRIQDPRHDSDTILRLLLTGVTSGAGLRFSRAMLFLMDEEGKRIEGKMAIGSQSQKEANLIWERFAAKENDLKDSNQNSLEFFLDEAEQFSEKLKKGEGDDSPFNQAVKGIPPIVANKTEGALTQCIREDKSIVVKDGQLDPFRTLLKENNVFADYDGTFACVPLIGKGRTLGALVVDYQFLRRNWEIDAIALRHLEVHAGMITMAIENSRLRDRMEKEREATWRYFARQTAHSIGNRISQIEGPIFRLQGICEEHTEKASLLENLEAGVEETKALLTRFRDVIRPSEPQLKEIELGALLASIKKENHDRLEMEEMQLSIQTPEQPVNLMGDKHLLLDAFAELIKNAREAMELESVDKRRIIIRVSQEEVGKSHVRIDVVNPGQGVPDELKQRIFEPFHHGHGKGESRGLGLAIIKESIEAHGGEPSRKQVNRVTMPAFRSVFP</sequence>
<evidence type="ECO:0000256" key="2">
    <source>
        <dbReference type="ARBA" id="ARBA00012438"/>
    </source>
</evidence>
<name>A0A450UFM5_9GAMM</name>
<comment type="catalytic activity">
    <reaction evidence="1">
        <text>ATP + protein L-histidine = ADP + protein N-phospho-L-histidine.</text>
        <dbReference type="EC" id="2.7.13.3"/>
    </reaction>
</comment>
<dbReference type="InterPro" id="IPR005467">
    <property type="entry name" value="His_kinase_dom"/>
</dbReference>
<proteinExistence type="predicted"/>
<dbReference type="Pfam" id="PF01590">
    <property type="entry name" value="GAF"/>
    <property type="match status" value="1"/>
</dbReference>
<organism evidence="4">
    <name type="scientific">Candidatus Kentrum sp. LFY</name>
    <dbReference type="NCBI Taxonomy" id="2126342"/>
    <lineage>
        <taxon>Bacteria</taxon>
        <taxon>Pseudomonadati</taxon>
        <taxon>Pseudomonadota</taxon>
        <taxon>Gammaproteobacteria</taxon>
        <taxon>Candidatus Kentrum</taxon>
    </lineage>
</organism>
<reference evidence="4" key="1">
    <citation type="submission" date="2019-02" db="EMBL/GenBank/DDBJ databases">
        <authorList>
            <person name="Gruber-Vodicka R. H."/>
            <person name="Seah K. B. B."/>
        </authorList>
    </citation>
    <scope>NUCLEOTIDE SEQUENCE</scope>
    <source>
        <strain evidence="4">BECK_M6</strain>
    </source>
</reference>
<dbReference type="InterPro" id="IPR003018">
    <property type="entry name" value="GAF"/>
</dbReference>
<dbReference type="SMART" id="SM00387">
    <property type="entry name" value="HATPase_c"/>
    <property type="match status" value="1"/>
</dbReference>
<dbReference type="InterPro" id="IPR052023">
    <property type="entry name" value="Histidine_kinase_KdpD"/>
</dbReference>
<dbReference type="GO" id="GO:0005886">
    <property type="term" value="C:plasma membrane"/>
    <property type="evidence" value="ECO:0007669"/>
    <property type="project" value="TreeGrafter"/>
</dbReference>
<protein>
    <recommendedName>
        <fullName evidence="2">histidine kinase</fullName>
        <ecNumber evidence="2">2.7.13.3</ecNumber>
    </recommendedName>
</protein>
<dbReference type="SMART" id="SM00065">
    <property type="entry name" value="GAF"/>
    <property type="match status" value="4"/>
</dbReference>
<evidence type="ECO:0000256" key="1">
    <source>
        <dbReference type="ARBA" id="ARBA00000085"/>
    </source>
</evidence>
<dbReference type="SUPFAM" id="SSF55781">
    <property type="entry name" value="GAF domain-like"/>
    <property type="match status" value="5"/>
</dbReference>
<dbReference type="SUPFAM" id="SSF55874">
    <property type="entry name" value="ATPase domain of HSP90 chaperone/DNA topoisomerase II/histidine kinase"/>
    <property type="match status" value="1"/>
</dbReference>
<dbReference type="InterPro" id="IPR003594">
    <property type="entry name" value="HATPase_dom"/>
</dbReference>
<dbReference type="Pfam" id="PF02518">
    <property type="entry name" value="HATPase_c"/>
    <property type="match status" value="1"/>
</dbReference>
<dbReference type="AlphaFoldDB" id="A0A450UFM5"/>
<dbReference type="EC" id="2.7.13.3" evidence="2"/>
<dbReference type="GO" id="GO:0000155">
    <property type="term" value="F:phosphorelay sensor kinase activity"/>
    <property type="evidence" value="ECO:0007669"/>
    <property type="project" value="TreeGrafter"/>
</dbReference>
<evidence type="ECO:0000313" key="4">
    <source>
        <dbReference type="EMBL" id="VFJ91294.1"/>
    </source>
</evidence>
<accession>A0A450UFM5</accession>
<dbReference type="InterPro" id="IPR029016">
    <property type="entry name" value="GAF-like_dom_sf"/>
</dbReference>
<dbReference type="CDD" id="cd00075">
    <property type="entry name" value="HATPase"/>
    <property type="match status" value="1"/>
</dbReference>
<gene>
    <name evidence="4" type="ORF">BECKLFY1418A_GA0070994_101513</name>
</gene>
<dbReference type="Gene3D" id="3.30.565.10">
    <property type="entry name" value="Histidine kinase-like ATPase, C-terminal domain"/>
    <property type="match status" value="1"/>
</dbReference>
<dbReference type="Pfam" id="PF13185">
    <property type="entry name" value="GAF_2"/>
    <property type="match status" value="2"/>
</dbReference>
<dbReference type="InterPro" id="IPR036890">
    <property type="entry name" value="HATPase_C_sf"/>
</dbReference>
<dbReference type="PANTHER" id="PTHR45569">
    <property type="entry name" value="SENSOR PROTEIN KDPD"/>
    <property type="match status" value="1"/>
</dbReference>
<dbReference type="PRINTS" id="PR00344">
    <property type="entry name" value="BCTRLSENSOR"/>
</dbReference>
<dbReference type="EMBL" id="CAADFH010000015">
    <property type="protein sequence ID" value="VFJ91294.1"/>
    <property type="molecule type" value="Genomic_DNA"/>
</dbReference>
<dbReference type="PANTHER" id="PTHR45569:SF1">
    <property type="entry name" value="SENSOR PROTEIN KDPD"/>
    <property type="match status" value="1"/>
</dbReference>
<dbReference type="InterPro" id="IPR004358">
    <property type="entry name" value="Sig_transdc_His_kin-like_C"/>
</dbReference>
<evidence type="ECO:0000259" key="3">
    <source>
        <dbReference type="PROSITE" id="PS50109"/>
    </source>
</evidence>
<dbReference type="Gene3D" id="3.30.450.40">
    <property type="match status" value="5"/>
</dbReference>
<dbReference type="PROSITE" id="PS50109">
    <property type="entry name" value="HIS_KIN"/>
    <property type="match status" value="1"/>
</dbReference>